<protein>
    <submittedName>
        <fullName evidence="2">Transporter family-2 protein</fullName>
    </submittedName>
</protein>
<organism evidence="2 3">
    <name type="scientific">Filimonas lacunae</name>
    <dbReference type="NCBI Taxonomy" id="477680"/>
    <lineage>
        <taxon>Bacteria</taxon>
        <taxon>Pseudomonadati</taxon>
        <taxon>Bacteroidota</taxon>
        <taxon>Chitinophagia</taxon>
        <taxon>Chitinophagales</taxon>
        <taxon>Chitinophagaceae</taxon>
        <taxon>Filimonas</taxon>
    </lineage>
</organism>
<proteinExistence type="predicted"/>
<dbReference type="STRING" id="477680.SAMN05421788_11315"/>
<dbReference type="OrthoDB" id="9097160at2"/>
<reference evidence="3" key="1">
    <citation type="submission" date="2017-01" db="EMBL/GenBank/DDBJ databases">
        <authorList>
            <person name="Varghese N."/>
            <person name="Submissions S."/>
        </authorList>
    </citation>
    <scope>NUCLEOTIDE SEQUENCE [LARGE SCALE GENOMIC DNA]</scope>
    <source>
        <strain evidence="3">DSM 21054</strain>
    </source>
</reference>
<keyword evidence="1" id="KW-0812">Transmembrane</keyword>
<keyword evidence="3" id="KW-1185">Reference proteome</keyword>
<feature type="transmembrane region" description="Helical" evidence="1">
    <location>
        <begin position="96"/>
        <end position="116"/>
    </location>
</feature>
<evidence type="ECO:0000313" key="3">
    <source>
        <dbReference type="Proteomes" id="UP000186917"/>
    </source>
</evidence>
<dbReference type="RefSeq" id="WP_076382311.1">
    <property type="nucleotide sequence ID" value="NZ_AP017422.1"/>
</dbReference>
<gene>
    <name evidence="2" type="ORF">SAMN05421788_11315</name>
</gene>
<dbReference type="AlphaFoldDB" id="A0A1N7RF48"/>
<dbReference type="Proteomes" id="UP000186917">
    <property type="component" value="Unassembled WGS sequence"/>
</dbReference>
<dbReference type="PANTHER" id="PTHR34821">
    <property type="entry name" value="INNER MEMBRANE PROTEIN YDCZ"/>
    <property type="match status" value="1"/>
</dbReference>
<sequence length="147" mass="15567">MRIVWLLLIFLCGTLLPVQGGLNAKLAKSLASPLYASMICFMVGAIAMAIYIPFTKETLSWQLLKGSSITSITGGGIIGALFITASMMALPKLGMALTFGLVVAGQVIISVLLDHYNILVAVPHPINVWRGLGVLLIIAGVAIVEKF</sequence>
<feature type="transmembrane region" description="Helical" evidence="1">
    <location>
        <begin position="34"/>
        <end position="54"/>
    </location>
</feature>
<dbReference type="EMBL" id="FTOR01000013">
    <property type="protein sequence ID" value="SIT33614.1"/>
    <property type="molecule type" value="Genomic_DNA"/>
</dbReference>
<keyword evidence="1" id="KW-1133">Transmembrane helix</keyword>
<dbReference type="Pfam" id="PF04657">
    <property type="entry name" value="DMT_YdcZ"/>
    <property type="match status" value="1"/>
</dbReference>
<dbReference type="InterPro" id="IPR006750">
    <property type="entry name" value="YdcZ"/>
</dbReference>
<name>A0A1N7RF48_9BACT</name>
<evidence type="ECO:0000313" key="2">
    <source>
        <dbReference type="EMBL" id="SIT33614.1"/>
    </source>
</evidence>
<keyword evidence="1" id="KW-0472">Membrane</keyword>
<dbReference type="PANTHER" id="PTHR34821:SF2">
    <property type="entry name" value="INNER MEMBRANE PROTEIN YDCZ"/>
    <property type="match status" value="1"/>
</dbReference>
<dbReference type="GO" id="GO:0005886">
    <property type="term" value="C:plasma membrane"/>
    <property type="evidence" value="ECO:0007669"/>
    <property type="project" value="TreeGrafter"/>
</dbReference>
<feature type="transmembrane region" description="Helical" evidence="1">
    <location>
        <begin position="66"/>
        <end position="90"/>
    </location>
</feature>
<evidence type="ECO:0000256" key="1">
    <source>
        <dbReference type="SAM" id="Phobius"/>
    </source>
</evidence>
<accession>A0A1N7RF48</accession>
<feature type="transmembrane region" description="Helical" evidence="1">
    <location>
        <begin position="128"/>
        <end position="144"/>
    </location>
</feature>